<evidence type="ECO:0000313" key="2">
    <source>
        <dbReference type="Proteomes" id="UP001152795"/>
    </source>
</evidence>
<gene>
    <name evidence="1" type="ORF">PACLA_8A029753</name>
</gene>
<organism evidence="1 2">
    <name type="scientific">Paramuricea clavata</name>
    <name type="common">Red gorgonian</name>
    <name type="synonym">Violescent sea-whip</name>
    <dbReference type="NCBI Taxonomy" id="317549"/>
    <lineage>
        <taxon>Eukaryota</taxon>
        <taxon>Metazoa</taxon>
        <taxon>Cnidaria</taxon>
        <taxon>Anthozoa</taxon>
        <taxon>Octocorallia</taxon>
        <taxon>Malacalcyonacea</taxon>
        <taxon>Plexauridae</taxon>
        <taxon>Paramuricea</taxon>
    </lineage>
</organism>
<proteinExistence type="predicted"/>
<comment type="caution">
    <text evidence="1">The sequence shown here is derived from an EMBL/GenBank/DDBJ whole genome shotgun (WGS) entry which is preliminary data.</text>
</comment>
<keyword evidence="2" id="KW-1185">Reference proteome</keyword>
<dbReference type="PANTHER" id="PTHR33395">
    <property type="entry name" value="TRANSCRIPTASE, PUTATIVE-RELATED-RELATED"/>
    <property type="match status" value="1"/>
</dbReference>
<name>A0A6S7HRY0_PARCT</name>
<dbReference type="PANTHER" id="PTHR33395:SF22">
    <property type="entry name" value="REVERSE TRANSCRIPTASE DOMAIN-CONTAINING PROTEIN"/>
    <property type="match status" value="1"/>
</dbReference>
<dbReference type="Proteomes" id="UP001152795">
    <property type="component" value="Unassembled WGS sequence"/>
</dbReference>
<dbReference type="OrthoDB" id="10065625at2759"/>
<dbReference type="GO" id="GO:0031012">
    <property type="term" value="C:extracellular matrix"/>
    <property type="evidence" value="ECO:0007669"/>
    <property type="project" value="TreeGrafter"/>
</dbReference>
<sequence>NNVFRKKSLHVHCFYVSFNEVGLKRTIRRAELQRRFHNITARLKQVLSKQFASVFTTENVENIPTPGSNFTPAIGNIVITVKGVEKQLASLDAKKASGPDGIPPWFLKENASQIAPILTDIYQESVSSGSLPGKWKEANVCAVFKKGKKCDPGNYRPISLTCIASKVLEHIVHSHLMKHMGVPEGKI</sequence>
<dbReference type="EMBL" id="CACRXK020003096">
    <property type="protein sequence ID" value="CAB3997431.1"/>
    <property type="molecule type" value="Genomic_DNA"/>
</dbReference>
<evidence type="ECO:0000313" key="1">
    <source>
        <dbReference type="EMBL" id="CAB3997431.1"/>
    </source>
</evidence>
<accession>A0A6S7HRY0</accession>
<feature type="non-terminal residue" evidence="1">
    <location>
        <position position="1"/>
    </location>
</feature>
<dbReference type="AlphaFoldDB" id="A0A6S7HRY0"/>
<reference evidence="1" key="1">
    <citation type="submission" date="2020-04" db="EMBL/GenBank/DDBJ databases">
        <authorList>
            <person name="Alioto T."/>
            <person name="Alioto T."/>
            <person name="Gomez Garrido J."/>
        </authorList>
    </citation>
    <scope>NUCLEOTIDE SEQUENCE</scope>
    <source>
        <strain evidence="1">A484AB</strain>
    </source>
</reference>
<protein>
    <submittedName>
        <fullName evidence="1">Uncharacterized protein</fullName>
    </submittedName>
</protein>